<reference evidence="1" key="1">
    <citation type="submission" date="2022-04" db="EMBL/GenBank/DDBJ databases">
        <title>Genome of the entomopathogenic fungus Entomophthora muscae.</title>
        <authorList>
            <person name="Elya C."/>
            <person name="Lovett B.R."/>
            <person name="Lee E."/>
            <person name="Macias A.M."/>
            <person name="Hajek A.E."/>
            <person name="De Bivort B.L."/>
            <person name="Kasson M.T."/>
            <person name="De Fine Licht H.H."/>
            <person name="Stajich J.E."/>
        </authorList>
    </citation>
    <scope>NUCLEOTIDE SEQUENCE</scope>
    <source>
        <strain evidence="1">Berkeley</strain>
    </source>
</reference>
<dbReference type="EMBL" id="QTSX02001426">
    <property type="protein sequence ID" value="KAJ9082666.1"/>
    <property type="molecule type" value="Genomic_DNA"/>
</dbReference>
<accession>A0ACC2U7N6</accession>
<evidence type="ECO:0000313" key="2">
    <source>
        <dbReference type="Proteomes" id="UP001165960"/>
    </source>
</evidence>
<sequence length="179" mass="19816">MLEIIPSQFPEDLNKTEFSSAGEYCLENSRCKVLEVLDRKRNSFDGPTIIIGSDTVVVNDGEILEKPRSPEEALEMLTSLQGRTHCVISSIVLLTLDKKSAEPTIVGEFEKTSVTFDAVSKKALEAYVKTKDPLDKAGSYGIQGPSAIFIKEIQGDYYNVVGFPLNLFYRLIQSIMALS</sequence>
<comment type="caution">
    <text evidence="1">The sequence shown here is derived from an EMBL/GenBank/DDBJ whole genome shotgun (WGS) entry which is preliminary data.</text>
</comment>
<evidence type="ECO:0000313" key="1">
    <source>
        <dbReference type="EMBL" id="KAJ9082666.1"/>
    </source>
</evidence>
<gene>
    <name evidence="1" type="ORF">DSO57_1002612</name>
</gene>
<keyword evidence="2" id="KW-1185">Reference proteome</keyword>
<organism evidence="1 2">
    <name type="scientific">Entomophthora muscae</name>
    <dbReference type="NCBI Taxonomy" id="34485"/>
    <lineage>
        <taxon>Eukaryota</taxon>
        <taxon>Fungi</taxon>
        <taxon>Fungi incertae sedis</taxon>
        <taxon>Zoopagomycota</taxon>
        <taxon>Entomophthoromycotina</taxon>
        <taxon>Entomophthoromycetes</taxon>
        <taxon>Entomophthorales</taxon>
        <taxon>Entomophthoraceae</taxon>
        <taxon>Entomophthora</taxon>
    </lineage>
</organism>
<name>A0ACC2U7N6_9FUNG</name>
<proteinExistence type="predicted"/>
<protein>
    <submittedName>
        <fullName evidence="1">Uncharacterized protein</fullName>
    </submittedName>
</protein>
<dbReference type="Proteomes" id="UP001165960">
    <property type="component" value="Unassembled WGS sequence"/>
</dbReference>